<gene>
    <name evidence="2" type="ORF">GALL_424620</name>
</gene>
<feature type="compositionally biased region" description="Polar residues" evidence="1">
    <location>
        <begin position="11"/>
        <end position="22"/>
    </location>
</feature>
<dbReference type="EMBL" id="MLJW01002033">
    <property type="protein sequence ID" value="OIQ75867.1"/>
    <property type="molecule type" value="Genomic_DNA"/>
</dbReference>
<name>A0A1J5QED3_9ZZZZ</name>
<organism evidence="2">
    <name type="scientific">mine drainage metagenome</name>
    <dbReference type="NCBI Taxonomy" id="410659"/>
    <lineage>
        <taxon>unclassified sequences</taxon>
        <taxon>metagenomes</taxon>
        <taxon>ecological metagenomes</taxon>
    </lineage>
</organism>
<reference evidence="2" key="1">
    <citation type="submission" date="2016-10" db="EMBL/GenBank/DDBJ databases">
        <title>Sequence of Gallionella enrichment culture.</title>
        <authorList>
            <person name="Poehlein A."/>
            <person name="Muehling M."/>
            <person name="Daniel R."/>
        </authorList>
    </citation>
    <scope>NUCLEOTIDE SEQUENCE</scope>
</reference>
<evidence type="ECO:0000256" key="1">
    <source>
        <dbReference type="SAM" id="MobiDB-lite"/>
    </source>
</evidence>
<protein>
    <submittedName>
        <fullName evidence="2">Uncharacterized protein</fullName>
    </submittedName>
</protein>
<evidence type="ECO:0000313" key="2">
    <source>
        <dbReference type="EMBL" id="OIQ75867.1"/>
    </source>
</evidence>
<accession>A0A1J5QED3</accession>
<sequence>MAPSKKLPTWRPTSKLSCTTPPAITAGPAMVSRRLRSGVMRGQRSLIGRPMRTQASQTRPICAKPVMGVVQLSVRPMFQW</sequence>
<comment type="caution">
    <text evidence="2">The sequence shown here is derived from an EMBL/GenBank/DDBJ whole genome shotgun (WGS) entry which is preliminary data.</text>
</comment>
<proteinExistence type="predicted"/>
<dbReference type="AlphaFoldDB" id="A0A1J5QED3"/>
<feature type="region of interest" description="Disordered" evidence="1">
    <location>
        <begin position="1"/>
        <end position="25"/>
    </location>
</feature>